<dbReference type="EMBL" id="MU006104">
    <property type="protein sequence ID" value="KAF2836276.1"/>
    <property type="molecule type" value="Genomic_DNA"/>
</dbReference>
<keyword evidence="7 9" id="KW-0326">Glycosidase</keyword>
<dbReference type="Gene3D" id="3.10.50.10">
    <property type="match status" value="1"/>
</dbReference>
<keyword evidence="12" id="KW-1185">Reference proteome</keyword>
<keyword evidence="5" id="KW-0146">Chitin degradation</keyword>
<dbReference type="GO" id="GO:0008061">
    <property type="term" value="F:chitin binding"/>
    <property type="evidence" value="ECO:0007669"/>
    <property type="project" value="InterPro"/>
</dbReference>
<evidence type="ECO:0000259" key="10">
    <source>
        <dbReference type="PROSITE" id="PS51910"/>
    </source>
</evidence>
<dbReference type="SMART" id="SM00636">
    <property type="entry name" value="Glyco_18"/>
    <property type="match status" value="1"/>
</dbReference>
<dbReference type="PROSITE" id="PS51910">
    <property type="entry name" value="GH18_2"/>
    <property type="match status" value="1"/>
</dbReference>
<dbReference type="Proteomes" id="UP000799429">
    <property type="component" value="Unassembled WGS sequence"/>
</dbReference>
<dbReference type="InterPro" id="IPR011583">
    <property type="entry name" value="Chitinase_II/V-like_cat"/>
</dbReference>
<dbReference type="Gene3D" id="3.20.20.80">
    <property type="entry name" value="Glycosidases"/>
    <property type="match status" value="1"/>
</dbReference>
<comment type="catalytic activity">
    <reaction evidence="1">
        <text>Random endo-hydrolysis of N-acetyl-beta-D-glucosaminide (1-&gt;4)-beta-linkages in chitin and chitodextrins.</text>
        <dbReference type="EC" id="3.2.1.14"/>
    </reaction>
</comment>
<dbReference type="GO" id="GO:0000272">
    <property type="term" value="P:polysaccharide catabolic process"/>
    <property type="evidence" value="ECO:0007669"/>
    <property type="project" value="UniProtKB-KW"/>
</dbReference>
<evidence type="ECO:0000256" key="3">
    <source>
        <dbReference type="ARBA" id="ARBA00012729"/>
    </source>
</evidence>
<accession>A0A9P4VKE0</accession>
<name>A0A9P4VKE0_9PEZI</name>
<dbReference type="PANTHER" id="PTHR11177:SF228">
    <property type="entry name" value="CHITINASE"/>
    <property type="match status" value="1"/>
</dbReference>
<dbReference type="OrthoDB" id="76388at2759"/>
<dbReference type="Pfam" id="PF00704">
    <property type="entry name" value="Glyco_hydro_18"/>
    <property type="match status" value="1"/>
</dbReference>
<evidence type="ECO:0000313" key="11">
    <source>
        <dbReference type="EMBL" id="KAF2836276.1"/>
    </source>
</evidence>
<dbReference type="GO" id="GO:0008843">
    <property type="term" value="F:endochitinase activity"/>
    <property type="evidence" value="ECO:0007669"/>
    <property type="project" value="UniProtKB-EC"/>
</dbReference>
<comment type="caution">
    <text evidence="11">The sequence shown here is derived from an EMBL/GenBank/DDBJ whole genome shotgun (WGS) entry which is preliminary data.</text>
</comment>
<evidence type="ECO:0000313" key="12">
    <source>
        <dbReference type="Proteomes" id="UP000799429"/>
    </source>
</evidence>
<evidence type="ECO:0000256" key="8">
    <source>
        <dbReference type="ARBA" id="ARBA00023326"/>
    </source>
</evidence>
<dbReference type="AlphaFoldDB" id="A0A9P4VKE0"/>
<keyword evidence="4 9" id="KW-0378">Hydrolase</keyword>
<dbReference type="InterPro" id="IPR001223">
    <property type="entry name" value="Glyco_hydro18_cat"/>
</dbReference>
<feature type="domain" description="GH18" evidence="10">
    <location>
        <begin position="39"/>
        <end position="381"/>
    </location>
</feature>
<organism evidence="11 12">
    <name type="scientific">Patellaria atrata CBS 101060</name>
    <dbReference type="NCBI Taxonomy" id="1346257"/>
    <lineage>
        <taxon>Eukaryota</taxon>
        <taxon>Fungi</taxon>
        <taxon>Dikarya</taxon>
        <taxon>Ascomycota</taxon>
        <taxon>Pezizomycotina</taxon>
        <taxon>Dothideomycetes</taxon>
        <taxon>Dothideomycetes incertae sedis</taxon>
        <taxon>Patellariales</taxon>
        <taxon>Patellariaceae</taxon>
        <taxon>Patellaria</taxon>
    </lineage>
</organism>
<proteinExistence type="inferred from homology"/>
<evidence type="ECO:0000256" key="4">
    <source>
        <dbReference type="ARBA" id="ARBA00022801"/>
    </source>
</evidence>
<evidence type="ECO:0000256" key="5">
    <source>
        <dbReference type="ARBA" id="ARBA00023024"/>
    </source>
</evidence>
<dbReference type="PANTHER" id="PTHR11177">
    <property type="entry name" value="CHITINASE"/>
    <property type="match status" value="1"/>
</dbReference>
<dbReference type="EC" id="3.2.1.14" evidence="3"/>
<dbReference type="InterPro" id="IPR029070">
    <property type="entry name" value="Chitinase_insertion_sf"/>
</dbReference>
<evidence type="ECO:0000256" key="7">
    <source>
        <dbReference type="ARBA" id="ARBA00023295"/>
    </source>
</evidence>
<protein>
    <recommendedName>
        <fullName evidence="3">chitinase</fullName>
        <ecNumber evidence="3">3.2.1.14</ecNumber>
    </recommendedName>
</protein>
<dbReference type="InterPro" id="IPR001579">
    <property type="entry name" value="Glyco_hydro_18_chit_AS"/>
</dbReference>
<keyword evidence="6" id="KW-0119">Carbohydrate metabolism</keyword>
<reference evidence="11" key="1">
    <citation type="journal article" date="2020" name="Stud. Mycol.">
        <title>101 Dothideomycetes genomes: a test case for predicting lifestyles and emergence of pathogens.</title>
        <authorList>
            <person name="Haridas S."/>
            <person name="Albert R."/>
            <person name="Binder M."/>
            <person name="Bloem J."/>
            <person name="Labutti K."/>
            <person name="Salamov A."/>
            <person name="Andreopoulos B."/>
            <person name="Baker S."/>
            <person name="Barry K."/>
            <person name="Bills G."/>
            <person name="Bluhm B."/>
            <person name="Cannon C."/>
            <person name="Castanera R."/>
            <person name="Culley D."/>
            <person name="Daum C."/>
            <person name="Ezra D."/>
            <person name="Gonzalez J."/>
            <person name="Henrissat B."/>
            <person name="Kuo A."/>
            <person name="Liang C."/>
            <person name="Lipzen A."/>
            <person name="Lutzoni F."/>
            <person name="Magnuson J."/>
            <person name="Mondo S."/>
            <person name="Nolan M."/>
            <person name="Ohm R."/>
            <person name="Pangilinan J."/>
            <person name="Park H.-J."/>
            <person name="Ramirez L."/>
            <person name="Alfaro M."/>
            <person name="Sun H."/>
            <person name="Tritt A."/>
            <person name="Yoshinaga Y."/>
            <person name="Zwiers L.-H."/>
            <person name="Turgeon B."/>
            <person name="Goodwin S."/>
            <person name="Spatafora J."/>
            <person name="Crous P."/>
            <person name="Grigoriev I."/>
        </authorList>
    </citation>
    <scope>NUCLEOTIDE SEQUENCE</scope>
    <source>
        <strain evidence="11">CBS 101060</strain>
    </source>
</reference>
<evidence type="ECO:0000256" key="6">
    <source>
        <dbReference type="ARBA" id="ARBA00023277"/>
    </source>
</evidence>
<dbReference type="PROSITE" id="PS01095">
    <property type="entry name" value="GH18_1"/>
    <property type="match status" value="1"/>
</dbReference>
<keyword evidence="8" id="KW-0624">Polysaccharide degradation</keyword>
<evidence type="ECO:0000256" key="9">
    <source>
        <dbReference type="RuleBase" id="RU000489"/>
    </source>
</evidence>
<comment type="similarity">
    <text evidence="2">Belongs to the glycosyl hydrolase 18 family. Chitinase class V subfamily.</text>
</comment>
<evidence type="ECO:0000256" key="1">
    <source>
        <dbReference type="ARBA" id="ARBA00000822"/>
    </source>
</evidence>
<dbReference type="SUPFAM" id="SSF54556">
    <property type="entry name" value="Chitinase insertion domain"/>
    <property type="match status" value="1"/>
</dbReference>
<dbReference type="InterPro" id="IPR050314">
    <property type="entry name" value="Glycosyl_Hydrlase_18"/>
</dbReference>
<evidence type="ECO:0000256" key="2">
    <source>
        <dbReference type="ARBA" id="ARBA00008682"/>
    </source>
</evidence>
<gene>
    <name evidence="11" type="ORF">M501DRAFT_997010</name>
</gene>
<dbReference type="InterPro" id="IPR017853">
    <property type="entry name" value="GH"/>
</dbReference>
<sequence>MAGTFGPPRPNWFLSAVQNLGVKKSKCATPPSPPAMRIFSNGVYYPNWHIYRKQPPSSLNLDVISHVFYAFAWIRPDGSIYFSDEWADSQIEVDGVHGCLQACAALKKRSRVLKVILSIGGGGQGSEPFAAVAHDAEKRKVFARSALDIVLKYGLDGIDIDWEHPSTPQQGFDYVKLLNELRMYLPRPHFVLTSALPGTEWALQYINLAEASNQLDLLNLMAYDFVGPWVDTCGHHAQLSTPKEPHNHAATISCHSGVAILLSKGVPKHKILLGIPVYGRSFLGTKGVGHAFKDQGGNEGTFDYRELPLPSTQEEVDEEVGAAYCVTKEGEFVTYDNPKTVSMKACFVKENELAGLFYWTGTGDGAGSRSLVYNGYVGLHS</sequence>
<dbReference type="GO" id="GO:0006032">
    <property type="term" value="P:chitin catabolic process"/>
    <property type="evidence" value="ECO:0007669"/>
    <property type="project" value="UniProtKB-KW"/>
</dbReference>
<dbReference type="GO" id="GO:0005576">
    <property type="term" value="C:extracellular region"/>
    <property type="evidence" value="ECO:0007669"/>
    <property type="project" value="TreeGrafter"/>
</dbReference>
<dbReference type="SUPFAM" id="SSF51445">
    <property type="entry name" value="(Trans)glycosidases"/>
    <property type="match status" value="1"/>
</dbReference>